<gene>
    <name evidence="3" type="ORF">RNJ44_03630</name>
</gene>
<dbReference type="Proteomes" id="UP001623330">
    <property type="component" value="Unassembled WGS sequence"/>
</dbReference>
<feature type="region of interest" description="Disordered" evidence="1">
    <location>
        <begin position="281"/>
        <end position="327"/>
    </location>
</feature>
<dbReference type="InterPro" id="IPR002909">
    <property type="entry name" value="IPT_dom"/>
</dbReference>
<dbReference type="SMART" id="SM00429">
    <property type="entry name" value="IPT"/>
    <property type="match status" value="1"/>
</dbReference>
<name>A0ABR4NXH2_9SACH</name>
<comment type="caution">
    <text evidence="3">The sequence shown here is derived from an EMBL/GenBank/DDBJ whole genome shotgun (WGS) entry which is preliminary data.</text>
</comment>
<dbReference type="InterPro" id="IPR014756">
    <property type="entry name" value="Ig_E-set"/>
</dbReference>
<protein>
    <submittedName>
        <fullName evidence="3">Protein SPT23</fullName>
    </submittedName>
</protein>
<dbReference type="CDD" id="cd00102">
    <property type="entry name" value="IPT"/>
    <property type="match status" value="1"/>
</dbReference>
<accession>A0ABR4NXH2</accession>
<reference evidence="3 4" key="1">
    <citation type="submission" date="2024-05" db="EMBL/GenBank/DDBJ databases">
        <title>Long read based assembly of the Candida bracarensis genome reveals expanded adhesin content.</title>
        <authorList>
            <person name="Marcet-Houben M."/>
            <person name="Ksiezopolska E."/>
            <person name="Gabaldon T."/>
        </authorList>
    </citation>
    <scope>NUCLEOTIDE SEQUENCE [LARGE SCALE GENOMIC DNA]</scope>
    <source>
        <strain evidence="3 4">CBM6</strain>
    </source>
</reference>
<evidence type="ECO:0000259" key="2">
    <source>
        <dbReference type="SMART" id="SM00429"/>
    </source>
</evidence>
<dbReference type="SUPFAM" id="SSF81296">
    <property type="entry name" value="E set domains"/>
    <property type="match status" value="1"/>
</dbReference>
<dbReference type="Pfam" id="PF25603">
    <property type="entry name" value="SPT23_MGA2_DBD"/>
    <property type="match status" value="1"/>
</dbReference>
<dbReference type="Gene3D" id="2.60.40.10">
    <property type="entry name" value="Immunoglobulins"/>
    <property type="match status" value="1"/>
</dbReference>
<evidence type="ECO:0000313" key="3">
    <source>
        <dbReference type="EMBL" id="KAL3233590.1"/>
    </source>
</evidence>
<feature type="domain" description="IPT/TIG" evidence="2">
    <location>
        <begin position="380"/>
        <end position="466"/>
    </location>
</feature>
<sequence length="512" mass="55279">MDWTGWRRDGVARLAELGLAQGQAQAQAIGEAIGQADEQEGYGVRVIGLPAMSRVENQMKIVVEVEGGGSLLKLPRECVAKDRHLMETRPATADAQVLYMECYVLGVVAGGYKDVQVCDMCLNREYRRSLRRKSGVSDNAAWRAHPARKAVIFNEREFVEPRSGANRGTGSTKFELTTRIVCYCAHQAAELGFKLLFVVKDHRDAVVGAALAGPIMILDSKRINSLKQGTQFQLNPAHSVMTSGTANSGGNSGGCSGGNSGYSGADSAIAAGSDVSGSEYVVQKAKKMKSTSSHPRSMSHSIPHTMTHSHAMSHSMSHSMSQSHSLSHTDASSILTSLIPSDAYDSPASSVSSALPHFPVRNEPKPLNSITNMLFDASYTPEIKKIIPSKGPVQGGTEVTILGRNFRQGLNVRFGENLALVMTYWNETTIVATSPITTKPGRVQVTLEDEGGILVPSRFPVEFTYFDDSDRQLIELALQVIGLRMNGKIENAKSIAWKIVGNNNSVTLPSEL</sequence>
<dbReference type="InterPro" id="IPR013783">
    <property type="entry name" value="Ig-like_fold"/>
</dbReference>
<proteinExistence type="predicted"/>
<dbReference type="Pfam" id="PF01833">
    <property type="entry name" value="TIG"/>
    <property type="match status" value="1"/>
</dbReference>
<feature type="compositionally biased region" description="Low complexity" evidence="1">
    <location>
        <begin position="290"/>
        <end position="327"/>
    </location>
</feature>
<dbReference type="EMBL" id="JBEVYD010000004">
    <property type="protein sequence ID" value="KAL3233590.1"/>
    <property type="molecule type" value="Genomic_DNA"/>
</dbReference>
<keyword evidence="4" id="KW-1185">Reference proteome</keyword>
<organism evidence="3 4">
    <name type="scientific">Nakaseomyces bracarensis</name>
    <dbReference type="NCBI Taxonomy" id="273131"/>
    <lineage>
        <taxon>Eukaryota</taxon>
        <taxon>Fungi</taxon>
        <taxon>Dikarya</taxon>
        <taxon>Ascomycota</taxon>
        <taxon>Saccharomycotina</taxon>
        <taxon>Saccharomycetes</taxon>
        <taxon>Saccharomycetales</taxon>
        <taxon>Saccharomycetaceae</taxon>
        <taxon>Nakaseomyces</taxon>
    </lineage>
</organism>
<dbReference type="InterPro" id="IPR057962">
    <property type="entry name" value="SPT23_MGA2_DBD"/>
</dbReference>
<evidence type="ECO:0000313" key="4">
    <source>
        <dbReference type="Proteomes" id="UP001623330"/>
    </source>
</evidence>
<evidence type="ECO:0000256" key="1">
    <source>
        <dbReference type="SAM" id="MobiDB-lite"/>
    </source>
</evidence>